<evidence type="ECO:0000256" key="12">
    <source>
        <dbReference type="ARBA" id="ARBA00034430"/>
    </source>
</evidence>
<evidence type="ECO:0000313" key="14">
    <source>
        <dbReference type="EMBL" id="MFC4242806.1"/>
    </source>
</evidence>
<gene>
    <name evidence="14" type="ORF">ACFOYW_05415</name>
</gene>
<keyword evidence="10 13" id="KW-0472">Membrane</keyword>
<dbReference type="RefSeq" id="WP_390227732.1">
    <property type="nucleotide sequence ID" value="NZ_JBHSCN010000003.1"/>
</dbReference>
<keyword evidence="8 13" id="KW-1133">Transmembrane helix</keyword>
<organism evidence="14 15">
    <name type="scientific">Gryllotalpicola reticulitermitis</name>
    <dbReference type="NCBI Taxonomy" id="1184153"/>
    <lineage>
        <taxon>Bacteria</taxon>
        <taxon>Bacillati</taxon>
        <taxon>Actinomycetota</taxon>
        <taxon>Actinomycetes</taxon>
        <taxon>Micrococcales</taxon>
        <taxon>Microbacteriaceae</taxon>
        <taxon>Gryllotalpicola</taxon>
    </lineage>
</organism>
<accession>A0ABV8Q3E6</accession>
<comment type="subcellular location">
    <subcellularLocation>
        <location evidence="1">Membrane</location>
        <topology evidence="1">Multi-pass membrane protein</topology>
    </subcellularLocation>
</comment>
<evidence type="ECO:0000256" key="7">
    <source>
        <dbReference type="ARBA" id="ARBA00022958"/>
    </source>
</evidence>
<evidence type="ECO:0000256" key="5">
    <source>
        <dbReference type="ARBA" id="ARBA00022692"/>
    </source>
</evidence>
<comment type="catalytic activity">
    <reaction evidence="12">
        <text>K(+)(in) = K(+)(out)</text>
        <dbReference type="Rhea" id="RHEA:29463"/>
        <dbReference type="ChEBI" id="CHEBI:29103"/>
    </reaction>
</comment>
<keyword evidence="4" id="KW-0633">Potassium transport</keyword>
<evidence type="ECO:0000313" key="15">
    <source>
        <dbReference type="Proteomes" id="UP001595900"/>
    </source>
</evidence>
<keyword evidence="15" id="KW-1185">Reference proteome</keyword>
<feature type="transmembrane region" description="Helical" evidence="13">
    <location>
        <begin position="152"/>
        <end position="181"/>
    </location>
</feature>
<dbReference type="Pfam" id="PF06736">
    <property type="entry name" value="TMEM175"/>
    <property type="match status" value="1"/>
</dbReference>
<evidence type="ECO:0000256" key="11">
    <source>
        <dbReference type="ARBA" id="ARBA00023303"/>
    </source>
</evidence>
<keyword evidence="9" id="KW-0406">Ion transport</keyword>
<evidence type="ECO:0000256" key="3">
    <source>
        <dbReference type="ARBA" id="ARBA00022448"/>
    </source>
</evidence>
<comment type="caution">
    <text evidence="14">The sequence shown here is derived from an EMBL/GenBank/DDBJ whole genome shotgun (WGS) entry which is preliminary data.</text>
</comment>
<name>A0ABV8Q3E6_9MICO</name>
<evidence type="ECO:0000256" key="10">
    <source>
        <dbReference type="ARBA" id="ARBA00023136"/>
    </source>
</evidence>
<comment type="similarity">
    <text evidence="2">Belongs to the TMEM175 family.</text>
</comment>
<sequence length="200" mass="22284">MQSNRLEAFSDGVMAIIITIMVLELKLPDGGYSFAELWHSTGIGLLTYLLSFAYVGIYWSNHHHLFQVVRGVDGAVLWANLHLLFWLSLVPLTQRWLDQSSVARDPTVVYGINLLGAAAAYFLLQQAIFRTPTGGDLREALGRDLKGKLSPFMYLAGIALAYLVPWAGLIPPVIVALVWLVPDRRVERYLERTAGTEADQ</sequence>
<feature type="transmembrane region" description="Helical" evidence="13">
    <location>
        <begin position="37"/>
        <end position="57"/>
    </location>
</feature>
<proteinExistence type="inferred from homology"/>
<protein>
    <submittedName>
        <fullName evidence="14">TMEM175 family protein</fullName>
    </submittedName>
</protein>
<evidence type="ECO:0000256" key="4">
    <source>
        <dbReference type="ARBA" id="ARBA00022538"/>
    </source>
</evidence>
<evidence type="ECO:0000256" key="6">
    <source>
        <dbReference type="ARBA" id="ARBA00022826"/>
    </source>
</evidence>
<keyword evidence="6" id="KW-0631">Potassium channel</keyword>
<dbReference type="PANTHER" id="PTHR31462">
    <property type="entry name" value="ENDOSOMAL/LYSOSOMAL POTASSIUM CHANNEL TMEM175"/>
    <property type="match status" value="1"/>
</dbReference>
<evidence type="ECO:0000256" key="9">
    <source>
        <dbReference type="ARBA" id="ARBA00023065"/>
    </source>
</evidence>
<evidence type="ECO:0000256" key="2">
    <source>
        <dbReference type="ARBA" id="ARBA00006920"/>
    </source>
</evidence>
<evidence type="ECO:0000256" key="13">
    <source>
        <dbReference type="SAM" id="Phobius"/>
    </source>
</evidence>
<dbReference type="Proteomes" id="UP001595900">
    <property type="component" value="Unassembled WGS sequence"/>
</dbReference>
<reference evidence="15" key="1">
    <citation type="journal article" date="2019" name="Int. J. Syst. Evol. Microbiol.">
        <title>The Global Catalogue of Microorganisms (GCM) 10K type strain sequencing project: providing services to taxonomists for standard genome sequencing and annotation.</title>
        <authorList>
            <consortium name="The Broad Institute Genomics Platform"/>
            <consortium name="The Broad Institute Genome Sequencing Center for Infectious Disease"/>
            <person name="Wu L."/>
            <person name="Ma J."/>
        </authorList>
    </citation>
    <scope>NUCLEOTIDE SEQUENCE [LARGE SCALE GENOMIC DNA]</scope>
    <source>
        <strain evidence="15">CGMCC 1.10363</strain>
    </source>
</reference>
<dbReference type="PANTHER" id="PTHR31462:SF5">
    <property type="entry name" value="ENDOSOMAL_LYSOSOMAL PROTON CHANNEL TMEM175"/>
    <property type="match status" value="1"/>
</dbReference>
<feature type="transmembrane region" description="Helical" evidence="13">
    <location>
        <begin position="109"/>
        <end position="129"/>
    </location>
</feature>
<feature type="transmembrane region" description="Helical" evidence="13">
    <location>
        <begin position="77"/>
        <end position="97"/>
    </location>
</feature>
<keyword evidence="7" id="KW-0630">Potassium</keyword>
<keyword evidence="5 13" id="KW-0812">Transmembrane</keyword>
<dbReference type="InterPro" id="IPR010617">
    <property type="entry name" value="TMEM175-like"/>
</dbReference>
<evidence type="ECO:0000256" key="8">
    <source>
        <dbReference type="ARBA" id="ARBA00022989"/>
    </source>
</evidence>
<keyword evidence="11" id="KW-0407">Ion channel</keyword>
<dbReference type="EMBL" id="JBHSCN010000003">
    <property type="protein sequence ID" value="MFC4242806.1"/>
    <property type="molecule type" value="Genomic_DNA"/>
</dbReference>
<evidence type="ECO:0000256" key="1">
    <source>
        <dbReference type="ARBA" id="ARBA00004141"/>
    </source>
</evidence>
<keyword evidence="3" id="KW-0813">Transport</keyword>